<dbReference type="Proteomes" id="UP001314205">
    <property type="component" value="Unassembled WGS sequence"/>
</dbReference>
<dbReference type="PROSITE" id="PS50878">
    <property type="entry name" value="RT_POL"/>
    <property type="match status" value="1"/>
</dbReference>
<feature type="domain" description="Reverse transcriptase" evidence="1">
    <location>
        <begin position="52"/>
        <end position="302"/>
    </location>
</feature>
<accession>A0AAV1LSP4</accession>
<keyword evidence="3" id="KW-1185">Reference proteome</keyword>
<sequence>MRGGDFISPAEVRRTIMRLPSRKAPGYDGITTTAIKQLPRRVIVALTRLYNGILRTGHFPTIWKQGRIIVLPKPGKDRRFPASYRPITLLPHIAKLFEKITLNRVLPHVTLREEQFGFRRGHSTTSQLARLTRVLHLLSTEYNYERTSVGVFLDIEKAFDRVWHSGLLYKMNQQTSFPPAMLRLVASFLADRSFYVCVEDAESAVKPIRAGVPQGSCLSPILYAAYTNDIPTLAGQLQEWEDDVELALYADDSAYFTSSRRAHIAVAKMQRLLDLLPPWLDDSSFRNSRSGDSGEKTEGRRYCSRWCKEAQGETHSSEDFRNGHQRN</sequence>
<dbReference type="SUPFAM" id="SSF56672">
    <property type="entry name" value="DNA/RNA polymerases"/>
    <property type="match status" value="1"/>
</dbReference>
<dbReference type="PANTHER" id="PTHR19446">
    <property type="entry name" value="REVERSE TRANSCRIPTASES"/>
    <property type="match status" value="1"/>
</dbReference>
<dbReference type="EMBL" id="CAVLGL010000094">
    <property type="protein sequence ID" value="CAK1597122.1"/>
    <property type="molecule type" value="Genomic_DNA"/>
</dbReference>
<dbReference type="InterPro" id="IPR000477">
    <property type="entry name" value="RT_dom"/>
</dbReference>
<dbReference type="CDD" id="cd01650">
    <property type="entry name" value="RT_nLTR_like"/>
    <property type="match status" value="1"/>
</dbReference>
<dbReference type="InterPro" id="IPR043502">
    <property type="entry name" value="DNA/RNA_pol_sf"/>
</dbReference>
<dbReference type="GO" id="GO:0071897">
    <property type="term" value="P:DNA biosynthetic process"/>
    <property type="evidence" value="ECO:0007669"/>
    <property type="project" value="UniProtKB-ARBA"/>
</dbReference>
<evidence type="ECO:0000313" key="3">
    <source>
        <dbReference type="Proteomes" id="UP001314205"/>
    </source>
</evidence>
<protein>
    <recommendedName>
        <fullName evidence="1">Reverse transcriptase domain-containing protein</fullName>
    </recommendedName>
</protein>
<gene>
    <name evidence="2" type="ORF">PARMNEM_LOCUS16393</name>
</gene>
<organism evidence="2 3">
    <name type="scientific">Parnassius mnemosyne</name>
    <name type="common">clouded apollo</name>
    <dbReference type="NCBI Taxonomy" id="213953"/>
    <lineage>
        <taxon>Eukaryota</taxon>
        <taxon>Metazoa</taxon>
        <taxon>Ecdysozoa</taxon>
        <taxon>Arthropoda</taxon>
        <taxon>Hexapoda</taxon>
        <taxon>Insecta</taxon>
        <taxon>Pterygota</taxon>
        <taxon>Neoptera</taxon>
        <taxon>Endopterygota</taxon>
        <taxon>Lepidoptera</taxon>
        <taxon>Glossata</taxon>
        <taxon>Ditrysia</taxon>
        <taxon>Papilionoidea</taxon>
        <taxon>Papilionidae</taxon>
        <taxon>Parnassiinae</taxon>
        <taxon>Parnassini</taxon>
        <taxon>Parnassius</taxon>
        <taxon>Driopa</taxon>
    </lineage>
</organism>
<evidence type="ECO:0000259" key="1">
    <source>
        <dbReference type="PROSITE" id="PS50878"/>
    </source>
</evidence>
<reference evidence="2 3" key="1">
    <citation type="submission" date="2023-11" db="EMBL/GenBank/DDBJ databases">
        <authorList>
            <person name="Hedman E."/>
            <person name="Englund M."/>
            <person name="Stromberg M."/>
            <person name="Nyberg Akerstrom W."/>
            <person name="Nylinder S."/>
            <person name="Jareborg N."/>
            <person name="Kallberg Y."/>
            <person name="Kronander E."/>
        </authorList>
    </citation>
    <scope>NUCLEOTIDE SEQUENCE [LARGE SCALE GENOMIC DNA]</scope>
</reference>
<evidence type="ECO:0000313" key="2">
    <source>
        <dbReference type="EMBL" id="CAK1597122.1"/>
    </source>
</evidence>
<comment type="caution">
    <text evidence="2">The sequence shown here is derived from an EMBL/GenBank/DDBJ whole genome shotgun (WGS) entry which is preliminary data.</text>
</comment>
<dbReference type="Pfam" id="PF00078">
    <property type="entry name" value="RVT_1"/>
    <property type="match status" value="1"/>
</dbReference>
<proteinExistence type="predicted"/>
<dbReference type="AlphaFoldDB" id="A0AAV1LSP4"/>
<name>A0AAV1LSP4_9NEOP</name>